<name>A0A367VL39_9PROT</name>
<dbReference type="Pfam" id="PF13487">
    <property type="entry name" value="HD_5"/>
    <property type="match status" value="1"/>
</dbReference>
<accession>A0A367VL39</accession>
<dbReference type="RefSeq" id="WP_062956750.1">
    <property type="nucleotide sequence ID" value="NZ_JPWB01000001.1"/>
</dbReference>
<dbReference type="Proteomes" id="UP000253061">
    <property type="component" value="Unassembled WGS sequence"/>
</dbReference>
<proteinExistence type="predicted"/>
<dbReference type="SMART" id="SM00448">
    <property type="entry name" value="REC"/>
    <property type="match status" value="1"/>
</dbReference>
<protein>
    <submittedName>
        <fullName evidence="3">Response regulator</fullName>
    </submittedName>
</protein>
<dbReference type="Gene3D" id="1.10.3210.10">
    <property type="entry name" value="Hypothetical protein af1432"/>
    <property type="match status" value="1"/>
</dbReference>
<evidence type="ECO:0000259" key="2">
    <source>
        <dbReference type="PROSITE" id="PS50110"/>
    </source>
</evidence>
<dbReference type="SUPFAM" id="SSF52172">
    <property type="entry name" value="CheY-like"/>
    <property type="match status" value="1"/>
</dbReference>
<dbReference type="EMBL" id="JPWB01000001">
    <property type="protein sequence ID" value="RCK25142.1"/>
    <property type="molecule type" value="Genomic_DNA"/>
</dbReference>
<feature type="domain" description="Response regulatory" evidence="2">
    <location>
        <begin position="6"/>
        <end position="121"/>
    </location>
</feature>
<feature type="modified residue" description="4-aspartylphosphate" evidence="1">
    <location>
        <position position="55"/>
    </location>
</feature>
<organism evidence="3 4">
    <name type="scientific">Thalassospira profundimaris</name>
    <dbReference type="NCBI Taxonomy" id="502049"/>
    <lineage>
        <taxon>Bacteria</taxon>
        <taxon>Pseudomonadati</taxon>
        <taxon>Pseudomonadota</taxon>
        <taxon>Alphaproteobacteria</taxon>
        <taxon>Rhodospirillales</taxon>
        <taxon>Thalassospiraceae</taxon>
        <taxon>Thalassospira</taxon>
    </lineage>
</organism>
<comment type="caution">
    <text evidence="3">The sequence shown here is derived from an EMBL/GenBank/DDBJ whole genome shotgun (WGS) entry which is preliminary data.</text>
</comment>
<evidence type="ECO:0000313" key="3">
    <source>
        <dbReference type="EMBL" id="RCK25142.1"/>
    </source>
</evidence>
<keyword evidence="1" id="KW-0597">Phosphoprotein</keyword>
<reference evidence="3 4" key="1">
    <citation type="submission" date="2014-07" db="EMBL/GenBank/DDBJ databases">
        <title>Draft genome sequence of Thalassospira profundimaris R8-17.</title>
        <authorList>
            <person name="Lai Q."/>
            <person name="Shao Z."/>
        </authorList>
    </citation>
    <scope>NUCLEOTIDE SEQUENCE [LARGE SCALE GENOMIC DNA]</scope>
    <source>
        <strain evidence="3 4">R8-17</strain>
    </source>
</reference>
<dbReference type="CDD" id="cd17569">
    <property type="entry name" value="REC_HupR-like"/>
    <property type="match status" value="1"/>
</dbReference>
<dbReference type="InterPro" id="IPR052020">
    <property type="entry name" value="Cyclic_di-GMP/3'3'-cGAMP_PDE"/>
</dbReference>
<dbReference type="Gene3D" id="3.40.50.2300">
    <property type="match status" value="1"/>
</dbReference>
<dbReference type="InterPro" id="IPR001789">
    <property type="entry name" value="Sig_transdc_resp-reg_receiver"/>
</dbReference>
<dbReference type="PANTHER" id="PTHR45228">
    <property type="entry name" value="CYCLIC DI-GMP PHOSPHODIESTERASE TM_0186-RELATED"/>
    <property type="match status" value="1"/>
</dbReference>
<evidence type="ECO:0000313" key="4">
    <source>
        <dbReference type="Proteomes" id="UP000253061"/>
    </source>
</evidence>
<dbReference type="Pfam" id="PF00072">
    <property type="entry name" value="Response_reg"/>
    <property type="match status" value="1"/>
</dbReference>
<dbReference type="AlphaFoldDB" id="A0A367VL39"/>
<dbReference type="GO" id="GO:0000160">
    <property type="term" value="P:phosphorelay signal transduction system"/>
    <property type="evidence" value="ECO:0007669"/>
    <property type="project" value="InterPro"/>
</dbReference>
<sequence>MTQNPPVLFVDDDENLLMALKRKLRGKFNFDTAVGPLQALEKIKAGNKYAVCVADMRMPDMDGVQLLGEVAKLSPDTVNMMLTGNADQHTAVEAINRGHIFRFFNKPCEDDDLIAGLSAGLRQYQLITAERALIEQTLAGSVKVLTEVLAQLNPAIFGKAMRAKIWCDTIAKSIGYPHPWELGLAALLAPIGYVSLPPTILARLGEEKPLQPLERDVVRRTPEVARQLISNIPRLERVAEIVYLQNRNFDGSGFPADGPLGNELPLGARVLRIFNDLGKIVDSDLVVKQHFDELRQKPDRYDPGLLDQIEALLAKEDPSYDKVAYPKGTEHDINLKNLRMGDFLLTDIETLEGQVLLTHGNYVSEIQLQRLRVFQELHQFHEPIRVRRGGHDPEVQIGEAS</sequence>
<dbReference type="PROSITE" id="PS50110">
    <property type="entry name" value="RESPONSE_REGULATORY"/>
    <property type="match status" value="1"/>
</dbReference>
<dbReference type="InterPro" id="IPR011006">
    <property type="entry name" value="CheY-like_superfamily"/>
</dbReference>
<evidence type="ECO:0000256" key="1">
    <source>
        <dbReference type="PROSITE-ProRule" id="PRU00169"/>
    </source>
</evidence>
<gene>
    <name evidence="3" type="ORF">TH6_00475</name>
</gene>